<dbReference type="KEGG" id="mtua:CSH63_24940"/>
<evidence type="ECO:0000313" key="1">
    <source>
        <dbReference type="EMBL" id="AYF30631.1"/>
    </source>
</evidence>
<dbReference type="RefSeq" id="WP_120572336.1">
    <property type="nucleotide sequence ID" value="NZ_CP024087.1"/>
</dbReference>
<evidence type="ECO:0000313" key="2">
    <source>
        <dbReference type="Proteomes" id="UP000267804"/>
    </source>
</evidence>
<dbReference type="Proteomes" id="UP000267804">
    <property type="component" value="Chromosome"/>
</dbReference>
<gene>
    <name evidence="1" type="ORF">CSH63_24940</name>
</gene>
<organism evidence="1 2">
    <name type="scientific">Micromonospora tulbaghiae</name>
    <dbReference type="NCBI Taxonomy" id="479978"/>
    <lineage>
        <taxon>Bacteria</taxon>
        <taxon>Bacillati</taxon>
        <taxon>Actinomycetota</taxon>
        <taxon>Actinomycetes</taxon>
        <taxon>Micromonosporales</taxon>
        <taxon>Micromonosporaceae</taxon>
        <taxon>Micromonospora</taxon>
    </lineage>
</organism>
<name>A0A386WR13_9ACTN</name>
<accession>A0A386WR13</accession>
<proteinExistence type="predicted"/>
<dbReference type="AlphaFoldDB" id="A0A386WR13"/>
<dbReference type="EMBL" id="CP024087">
    <property type="protein sequence ID" value="AYF30631.1"/>
    <property type="molecule type" value="Genomic_DNA"/>
</dbReference>
<reference evidence="1 2" key="1">
    <citation type="submission" date="2017-10" db="EMBL/GenBank/DDBJ databases">
        <title>Integration of genomic and chemical information greatly accelerates assignment of the full stereostructure of myelolactone, a potent inhibitor of myeloma from a marine-derived Micromonospora.</title>
        <authorList>
            <person name="Kim M.C."/>
            <person name="Machado H."/>
            <person name="Jensen P.R."/>
            <person name="Fenical W."/>
        </authorList>
    </citation>
    <scope>NUCLEOTIDE SEQUENCE [LARGE SCALE GENOMIC DNA]</scope>
    <source>
        <strain evidence="1 2">CNY-010</strain>
    </source>
</reference>
<sequence length="75" mass="8979">MADQRPNYIGYCDTHRKRLYPSRKQAKQHLRQLPRNKRMREYPCDLVVGHWHIGHLPLAAVEGRLSAREVYEDRP</sequence>
<protein>
    <submittedName>
        <fullName evidence="1">Uncharacterized protein</fullName>
    </submittedName>
</protein>